<evidence type="ECO:0000256" key="3">
    <source>
        <dbReference type="ARBA" id="ARBA00022989"/>
    </source>
</evidence>
<accession>A0A2V4LD67</accession>
<dbReference type="AlphaFoldDB" id="A0A2V4LD67"/>
<evidence type="ECO:0000313" key="8">
    <source>
        <dbReference type="Proteomes" id="UP000248146"/>
    </source>
</evidence>
<evidence type="ECO:0000259" key="6">
    <source>
        <dbReference type="Pfam" id="PF06803"/>
    </source>
</evidence>
<dbReference type="GO" id="GO:0012505">
    <property type="term" value="C:endomembrane system"/>
    <property type="evidence" value="ECO:0007669"/>
    <property type="project" value="UniProtKB-SubCell"/>
</dbReference>
<proteinExistence type="predicted"/>
<reference evidence="7 8" key="1">
    <citation type="submission" date="2018-06" db="EMBL/GenBank/DDBJ databases">
        <title>Pseudomonas diversity within urban Lake Michigan freshwaters.</title>
        <authorList>
            <person name="Batrich M."/>
            <person name="Hatzopoulos T."/>
            <person name="Putonti C."/>
        </authorList>
    </citation>
    <scope>NUCLEOTIDE SEQUENCE [LARGE SCALE GENOMIC DNA]</scope>
    <source>
        <strain evidence="7 8">MB-090714</strain>
    </source>
</reference>
<dbReference type="InterPro" id="IPR010652">
    <property type="entry name" value="DUF1232"/>
</dbReference>
<sequence length="138" mass="15520">MSIPWNSVRYLRLAQRVLARGRLPALLLAVARKGEGGARFARLRADLNLMQGLCAAWWRGEYRDISKQALLAVVAALVYFLVPLDMAPDWLLGVGLLDDLAVLAWVLRTWEGELQAYRTWRETQPAAALQRIEALPPV</sequence>
<evidence type="ECO:0000256" key="4">
    <source>
        <dbReference type="ARBA" id="ARBA00023136"/>
    </source>
</evidence>
<dbReference type="OrthoDB" id="9804184at2"/>
<comment type="subcellular location">
    <subcellularLocation>
        <location evidence="1">Endomembrane system</location>
        <topology evidence="1">Multi-pass membrane protein</topology>
    </subcellularLocation>
</comment>
<keyword evidence="4 5" id="KW-0472">Membrane</keyword>
<evidence type="ECO:0000256" key="5">
    <source>
        <dbReference type="SAM" id="Phobius"/>
    </source>
</evidence>
<name>A0A2V4LD67_AQUAC</name>
<protein>
    <recommendedName>
        <fullName evidence="6">DUF1232 domain-containing protein</fullName>
    </recommendedName>
</protein>
<feature type="transmembrane region" description="Helical" evidence="5">
    <location>
        <begin position="68"/>
        <end position="84"/>
    </location>
</feature>
<keyword evidence="3 5" id="KW-1133">Transmembrane helix</keyword>
<feature type="domain" description="DUF1232" evidence="6">
    <location>
        <begin position="69"/>
        <end position="105"/>
    </location>
</feature>
<evidence type="ECO:0000313" key="7">
    <source>
        <dbReference type="EMBL" id="PYC27552.1"/>
    </source>
</evidence>
<comment type="caution">
    <text evidence="7">The sequence shown here is derived from an EMBL/GenBank/DDBJ whole genome shotgun (WGS) entry which is preliminary data.</text>
</comment>
<organism evidence="7 8">
    <name type="scientific">Aquipseudomonas alcaligenes</name>
    <name type="common">Pseudomonas alcaligenes</name>
    <dbReference type="NCBI Taxonomy" id="43263"/>
    <lineage>
        <taxon>Bacteria</taxon>
        <taxon>Pseudomonadati</taxon>
        <taxon>Pseudomonadota</taxon>
        <taxon>Gammaproteobacteria</taxon>
        <taxon>Pseudomonadales</taxon>
        <taxon>Pseudomonadaceae</taxon>
        <taxon>Aquipseudomonas</taxon>
    </lineage>
</organism>
<evidence type="ECO:0000256" key="2">
    <source>
        <dbReference type="ARBA" id="ARBA00022692"/>
    </source>
</evidence>
<dbReference type="Pfam" id="PF06803">
    <property type="entry name" value="DUF1232"/>
    <property type="match status" value="1"/>
</dbReference>
<keyword evidence="2 5" id="KW-0812">Transmembrane</keyword>
<dbReference type="Proteomes" id="UP000248146">
    <property type="component" value="Unassembled WGS sequence"/>
</dbReference>
<dbReference type="EMBL" id="QJRX01000003">
    <property type="protein sequence ID" value="PYC27552.1"/>
    <property type="molecule type" value="Genomic_DNA"/>
</dbReference>
<gene>
    <name evidence="7" type="ORF">DMO17_07395</name>
</gene>
<dbReference type="RefSeq" id="WP_110681850.1">
    <property type="nucleotide sequence ID" value="NZ_QJRX01000003.1"/>
</dbReference>
<evidence type="ECO:0000256" key="1">
    <source>
        <dbReference type="ARBA" id="ARBA00004127"/>
    </source>
</evidence>